<reference evidence="1 2" key="1">
    <citation type="submission" date="2019-03" db="EMBL/GenBank/DDBJ databases">
        <title>Single cell metagenomics reveals metabolic interactions within the superorganism composed of flagellate Streblomastix strix and complex community of Bacteroidetes bacteria on its surface.</title>
        <authorList>
            <person name="Treitli S.C."/>
            <person name="Kolisko M."/>
            <person name="Husnik F."/>
            <person name="Keeling P."/>
            <person name="Hampl V."/>
        </authorList>
    </citation>
    <scope>NUCLEOTIDE SEQUENCE [LARGE SCALE GENOMIC DNA]</scope>
    <source>
        <strain evidence="1">ST1C</strain>
    </source>
</reference>
<comment type="caution">
    <text evidence="1">The sequence shown here is derived from an EMBL/GenBank/DDBJ whole genome shotgun (WGS) entry which is preliminary data.</text>
</comment>
<evidence type="ECO:0000313" key="2">
    <source>
        <dbReference type="Proteomes" id="UP000324800"/>
    </source>
</evidence>
<protein>
    <recommendedName>
        <fullName evidence="3">Protein kinase domain-containing protein</fullName>
    </recommendedName>
</protein>
<dbReference type="EMBL" id="SNRW01025016">
    <property type="protein sequence ID" value="KAA6361824.1"/>
    <property type="molecule type" value="Genomic_DNA"/>
</dbReference>
<organism evidence="1 2">
    <name type="scientific">Streblomastix strix</name>
    <dbReference type="NCBI Taxonomy" id="222440"/>
    <lineage>
        <taxon>Eukaryota</taxon>
        <taxon>Metamonada</taxon>
        <taxon>Preaxostyla</taxon>
        <taxon>Oxymonadida</taxon>
        <taxon>Streblomastigidae</taxon>
        <taxon>Streblomastix</taxon>
    </lineage>
</organism>
<evidence type="ECO:0000313" key="1">
    <source>
        <dbReference type="EMBL" id="KAA6361824.1"/>
    </source>
</evidence>
<dbReference type="OrthoDB" id="3967at2759"/>
<evidence type="ECO:0008006" key="3">
    <source>
        <dbReference type="Google" id="ProtNLM"/>
    </source>
</evidence>
<dbReference type="AlphaFoldDB" id="A0A5J4TU94"/>
<dbReference type="InterPro" id="IPR011009">
    <property type="entry name" value="Kinase-like_dom_sf"/>
</dbReference>
<proteinExistence type="predicted"/>
<gene>
    <name evidence="1" type="ORF">EZS28_042649</name>
</gene>
<name>A0A5J4TU94_9EUKA</name>
<feature type="non-terminal residue" evidence="1">
    <location>
        <position position="1"/>
    </location>
</feature>
<dbReference type="Proteomes" id="UP000324800">
    <property type="component" value="Unassembled WGS sequence"/>
</dbReference>
<accession>A0A5J4TU94</accession>
<dbReference type="Gene3D" id="1.10.510.10">
    <property type="entry name" value="Transferase(Phosphotransferase) domain 1"/>
    <property type="match status" value="2"/>
</dbReference>
<dbReference type="SUPFAM" id="SSF56112">
    <property type="entry name" value="Protein kinase-like (PK-like)"/>
    <property type="match status" value="1"/>
</dbReference>
<sequence>CNNILLHSPPGSGRVHVKISDFGLSKKENAQQYQTYANGTLPYMFDPNKRITVAQALQHPFFTQQEAIDDISQD</sequence>